<proteinExistence type="predicted"/>
<evidence type="ECO:0000313" key="1">
    <source>
        <dbReference type="EMBL" id="AUI69208.1"/>
    </source>
</evidence>
<evidence type="ECO:0008006" key="3">
    <source>
        <dbReference type="Google" id="ProtNLM"/>
    </source>
</evidence>
<organism evidence="1 2">
    <name type="scientific">Beggiatoa leptomitoformis</name>
    <dbReference type="NCBI Taxonomy" id="288004"/>
    <lineage>
        <taxon>Bacteria</taxon>
        <taxon>Pseudomonadati</taxon>
        <taxon>Pseudomonadota</taxon>
        <taxon>Gammaproteobacteria</taxon>
        <taxon>Thiotrichales</taxon>
        <taxon>Thiotrichaceae</taxon>
        <taxon>Beggiatoa</taxon>
    </lineage>
</organism>
<keyword evidence="2" id="KW-1185">Reference proteome</keyword>
<accession>A0A2N9YFD5</accession>
<dbReference type="AlphaFoldDB" id="A0A2N9YFD5"/>
<dbReference type="Proteomes" id="UP000234271">
    <property type="component" value="Chromosome"/>
</dbReference>
<dbReference type="RefSeq" id="WP_062153500.1">
    <property type="nucleotide sequence ID" value="NZ_CP012373.2"/>
</dbReference>
<protein>
    <recommendedName>
        <fullName evidence="3">Transposase</fullName>
    </recommendedName>
</protein>
<name>A0A2N9YFD5_9GAMM</name>
<reference evidence="2" key="1">
    <citation type="submission" date="2016-12" db="EMBL/GenBank/DDBJ databases">
        <title>Complete Genome Sequence of Beggiatoa leptomitiformis D-401.</title>
        <authorList>
            <person name="Fomenkov A."/>
            <person name="Vincze T."/>
            <person name="Grabovich M."/>
            <person name="Anton B.P."/>
            <person name="Dubinina G."/>
            <person name="Orlova M."/>
            <person name="Belousova E."/>
            <person name="Roberts R.J."/>
        </authorList>
    </citation>
    <scope>NUCLEOTIDE SEQUENCE [LARGE SCALE GENOMIC DNA]</scope>
    <source>
        <strain evidence="2">D-401</strain>
    </source>
</reference>
<dbReference type="EMBL" id="CP018889">
    <property type="protein sequence ID" value="AUI69208.1"/>
    <property type="molecule type" value="Genomic_DNA"/>
</dbReference>
<dbReference type="KEGG" id="blep:AL038_13075"/>
<evidence type="ECO:0000313" key="2">
    <source>
        <dbReference type="Proteomes" id="UP000234271"/>
    </source>
</evidence>
<gene>
    <name evidence="1" type="ORF">BLE401_11195</name>
</gene>
<sequence>MTYSIDFRKKVLKVKQEENLARYQVSLGNAYSPSSAWRVLERPTLKSACTRQAELAKQALPSRAW</sequence>
<dbReference type="STRING" id="288004.AL038_13075"/>